<gene>
    <name evidence="3" type="ORF">SEMRO_814_G206300.1</name>
</gene>
<name>A0A9N8HLJ4_9STRA</name>
<dbReference type="PRINTS" id="PR00348">
    <property type="entry name" value="UBIQUITIN"/>
</dbReference>
<dbReference type="PANTHER" id="PTHR10666">
    <property type="entry name" value="UBIQUITIN"/>
    <property type="match status" value="1"/>
</dbReference>
<keyword evidence="4" id="KW-1185">Reference proteome</keyword>
<dbReference type="Gene3D" id="3.10.20.90">
    <property type="entry name" value="Phosphatidylinositol 3-kinase Catalytic Subunit, Chain A, domain 1"/>
    <property type="match status" value="10"/>
</dbReference>
<dbReference type="InterPro" id="IPR050158">
    <property type="entry name" value="Ubiquitin_ubiquitin-like"/>
</dbReference>
<feature type="domain" description="Ubiquitin-like" evidence="2">
    <location>
        <begin position="373"/>
        <end position="441"/>
    </location>
</feature>
<dbReference type="CDD" id="cd17039">
    <property type="entry name" value="Ubl_ubiquitin_like"/>
    <property type="match status" value="9"/>
</dbReference>
<sequence length="1121" mass="122616">MSANPLAAGSDVNPLKTDPDLQALLKRLDGVKKYKTFQRWKNKFLDRLEQFLYEKGMKPADKACNEFDALLKGFVKRTNKVQEHIEKGDLGESKKTVKAALSLNEMCSSLQGIVEAIDKVIPMKSSEEKKRGFSKFHLGATLIRQGFHQYVTMKAIEDALTDIGDKLVDVADRQQHELFAEYRKSVQKFCDVMADLNLYEVMLKCIEFLEAPEEEESSDEEPVTIKITIDTHDGKKITLVLDPTDTVGNVKAAIADGCGIKPNKQILKFLGKALDNPDATLESCGITDDSNLTVEPFKVPVTVNTMDGKSIKVMVDPSDRLSDIKIQLEEESGIPAKNQTLFMGGEELKDPNKTAADYGIKAGSVLDLEPKTMNISVKTPDGKTIKVAVKPSDTAEEIKAKIAAEAGMKVAQQVLKHGGKEMKDGTTVRDMGITDGSELTVDIHKVPVTVNTMDGKSIKVMIDPTDRLSDIKVQLEEESGVPAKNQKLSMGGKELTDPNKTAGDYGIKAGSVLDLEPKVIKINVKTPDGKTISVEVNANDTAEQVKAKIAKDAGMSVAQQILKHNGKEFADGKTVKDMGIKDGSDLTVDIFKVPVTVNTMDGKSIKVMIDPTDRLSDIKVQLEEETGLPAKNQKLSMNGEELTDPNKTAKDYGIKKGSVLDLEPKVIKINVKTPDGKTISVEVNANDTAEQVKAKIAKDAGMSVAQQLLKHNGKEFADGKTVKDMGIKEGSDLTVEIFKVPVTVNTADGKSIKVMIDPTDKLSDIKVQLEDETGVAAKNQRLSMNGQELTDPNKTAKDYGIKKGSVLDLEPKVIKVMVEMPDGKKQEVELSSSDTDAEIKAKIAKKTGMAAPRQVLKVNGKELPKGKTVGQMGIKDGSDLKVDIFKLPITVKTPDGKTIKLGVEPGDSVDKIKKLIAEETGMEPKKQLLKLNDEEIKGSKTAKDLGIQAGTELVLEEQEDPIIFVDCKSGTLFAMDRDDVIKKEALKPHQNNKLDFLEAAKDSATKDRIAQAMKASPKLGVSAQVVVTALEVQEYDLEEAEKVKGVFGVSLKKREKNKAGEEFLFVDPKTGASGELSRKKYIDMKFITPDGDTIKEREKDTMQYDKYILLVRQVIGVKEFK</sequence>
<feature type="domain" description="Ubiquitin-like" evidence="2">
    <location>
        <begin position="814"/>
        <end position="882"/>
    </location>
</feature>
<feature type="domain" description="Ubiquitin-like" evidence="2">
    <location>
        <begin position="299"/>
        <end position="368"/>
    </location>
</feature>
<dbReference type="PROSITE" id="PS50053">
    <property type="entry name" value="UBIQUITIN_2"/>
    <property type="match status" value="10"/>
</dbReference>
<feature type="domain" description="Ubiquitin-like" evidence="2">
    <location>
        <begin position="593"/>
        <end position="662"/>
    </location>
</feature>
<dbReference type="Proteomes" id="UP001153069">
    <property type="component" value="Unassembled WGS sequence"/>
</dbReference>
<feature type="domain" description="Ubiquitin-like" evidence="2">
    <location>
        <begin position="446"/>
        <end position="515"/>
    </location>
</feature>
<accession>A0A9N8HLJ4</accession>
<evidence type="ECO:0000313" key="4">
    <source>
        <dbReference type="Proteomes" id="UP001153069"/>
    </source>
</evidence>
<feature type="domain" description="Ubiquitin-like" evidence="2">
    <location>
        <begin position="740"/>
        <end position="809"/>
    </location>
</feature>
<organism evidence="3 4">
    <name type="scientific">Seminavis robusta</name>
    <dbReference type="NCBI Taxonomy" id="568900"/>
    <lineage>
        <taxon>Eukaryota</taxon>
        <taxon>Sar</taxon>
        <taxon>Stramenopiles</taxon>
        <taxon>Ochrophyta</taxon>
        <taxon>Bacillariophyta</taxon>
        <taxon>Bacillariophyceae</taxon>
        <taxon>Bacillariophycidae</taxon>
        <taxon>Naviculales</taxon>
        <taxon>Naviculaceae</taxon>
        <taxon>Seminavis</taxon>
    </lineage>
</organism>
<comment type="caution">
    <text evidence="3">The sequence shown here is derived from an EMBL/GenBank/DDBJ whole genome shotgun (WGS) entry which is preliminary data.</text>
</comment>
<dbReference type="SMART" id="SM00213">
    <property type="entry name" value="UBQ"/>
    <property type="match status" value="10"/>
</dbReference>
<evidence type="ECO:0000259" key="2">
    <source>
        <dbReference type="PROSITE" id="PS50053"/>
    </source>
</evidence>
<feature type="region of interest" description="Disordered" evidence="1">
    <location>
        <begin position="479"/>
        <end position="499"/>
    </location>
</feature>
<feature type="domain" description="Ubiquitin-like" evidence="2">
    <location>
        <begin position="225"/>
        <end position="294"/>
    </location>
</feature>
<dbReference type="OrthoDB" id="45868at2759"/>
<dbReference type="EMBL" id="CAICTM010000813">
    <property type="protein sequence ID" value="CAB9516895.1"/>
    <property type="molecule type" value="Genomic_DNA"/>
</dbReference>
<dbReference type="SUPFAM" id="SSF54236">
    <property type="entry name" value="Ubiquitin-like"/>
    <property type="match status" value="10"/>
</dbReference>
<feature type="domain" description="Ubiquitin-like" evidence="2">
    <location>
        <begin position="887"/>
        <end position="955"/>
    </location>
</feature>
<dbReference type="InterPro" id="IPR029071">
    <property type="entry name" value="Ubiquitin-like_domsf"/>
</dbReference>
<dbReference type="AlphaFoldDB" id="A0A9N8HLJ4"/>
<dbReference type="Pfam" id="PF00240">
    <property type="entry name" value="ubiquitin"/>
    <property type="match status" value="10"/>
</dbReference>
<evidence type="ECO:0000256" key="1">
    <source>
        <dbReference type="SAM" id="MobiDB-lite"/>
    </source>
</evidence>
<dbReference type="InterPro" id="IPR019956">
    <property type="entry name" value="Ubiquitin_dom"/>
</dbReference>
<evidence type="ECO:0000313" key="3">
    <source>
        <dbReference type="EMBL" id="CAB9516895.1"/>
    </source>
</evidence>
<feature type="domain" description="Ubiquitin-like" evidence="2">
    <location>
        <begin position="667"/>
        <end position="735"/>
    </location>
</feature>
<feature type="domain" description="Ubiquitin-like" evidence="2">
    <location>
        <begin position="520"/>
        <end position="588"/>
    </location>
</feature>
<proteinExistence type="predicted"/>
<protein>
    <submittedName>
        <fullName evidence="3">Polyubiquitin</fullName>
    </submittedName>
</protein>
<reference evidence="3" key="1">
    <citation type="submission" date="2020-06" db="EMBL/GenBank/DDBJ databases">
        <authorList>
            <consortium name="Plant Systems Biology data submission"/>
        </authorList>
    </citation>
    <scope>NUCLEOTIDE SEQUENCE</scope>
    <source>
        <strain evidence="3">D6</strain>
    </source>
</reference>
<dbReference type="InterPro" id="IPR000626">
    <property type="entry name" value="Ubiquitin-like_dom"/>
</dbReference>